<dbReference type="EMBL" id="KZ805305">
    <property type="protein sequence ID" value="PVI07277.1"/>
    <property type="molecule type" value="Genomic_DNA"/>
</dbReference>
<sequence>MFPQPQKRTVRQVQAQVLDLNGNPISHSSPAPKMVRTATGELVYSNTPLHRTNNQRLPHECGIKRRGAVRRAFPATPVKAKPETPFPLLEGEKHGDVRRLRREPFSYEYLNGSEDVKRMRSIHGVIESADDSPHSPNGETQEKGADLPYHLPGEKIPRKPLPTPVASTFKKRPPSLLPTSRISSLKSSPTAHDFAAAEAAFHSTLERSKRAMGKFAEVADERPSSVLSGSTASLPIPSEVSSVVSTEGDEEDGIDMDAIWEEVGREMGSARNGYF</sequence>
<keyword evidence="3" id="KW-1185">Reference proteome</keyword>
<evidence type="ECO:0000313" key="3">
    <source>
        <dbReference type="Proteomes" id="UP000244855"/>
    </source>
</evidence>
<evidence type="ECO:0000256" key="1">
    <source>
        <dbReference type="SAM" id="MobiDB-lite"/>
    </source>
</evidence>
<organism evidence="2 3">
    <name type="scientific">Periconia macrospinosa</name>
    <dbReference type="NCBI Taxonomy" id="97972"/>
    <lineage>
        <taxon>Eukaryota</taxon>
        <taxon>Fungi</taxon>
        <taxon>Dikarya</taxon>
        <taxon>Ascomycota</taxon>
        <taxon>Pezizomycotina</taxon>
        <taxon>Dothideomycetes</taxon>
        <taxon>Pleosporomycetidae</taxon>
        <taxon>Pleosporales</taxon>
        <taxon>Massarineae</taxon>
        <taxon>Periconiaceae</taxon>
        <taxon>Periconia</taxon>
    </lineage>
</organism>
<dbReference type="AlphaFoldDB" id="A0A2V1E9S1"/>
<evidence type="ECO:0000313" key="2">
    <source>
        <dbReference type="EMBL" id="PVI07277.1"/>
    </source>
</evidence>
<feature type="region of interest" description="Disordered" evidence="1">
    <location>
        <begin position="127"/>
        <end position="185"/>
    </location>
</feature>
<name>A0A2V1E9S1_9PLEO</name>
<reference evidence="2 3" key="1">
    <citation type="journal article" date="2018" name="Sci. Rep.">
        <title>Comparative genomics provides insights into the lifestyle and reveals functional heterogeneity of dark septate endophytic fungi.</title>
        <authorList>
            <person name="Knapp D.G."/>
            <person name="Nemeth J.B."/>
            <person name="Barry K."/>
            <person name="Hainaut M."/>
            <person name="Henrissat B."/>
            <person name="Johnson J."/>
            <person name="Kuo A."/>
            <person name="Lim J.H.P."/>
            <person name="Lipzen A."/>
            <person name="Nolan M."/>
            <person name="Ohm R.A."/>
            <person name="Tamas L."/>
            <person name="Grigoriev I.V."/>
            <person name="Spatafora J.W."/>
            <person name="Nagy L.G."/>
            <person name="Kovacs G.M."/>
        </authorList>
    </citation>
    <scope>NUCLEOTIDE SEQUENCE [LARGE SCALE GENOMIC DNA]</scope>
    <source>
        <strain evidence="2 3">DSE2036</strain>
    </source>
</reference>
<protein>
    <submittedName>
        <fullName evidence="2">Uncharacterized protein</fullName>
    </submittedName>
</protein>
<dbReference type="Proteomes" id="UP000244855">
    <property type="component" value="Unassembled WGS sequence"/>
</dbReference>
<accession>A0A2V1E9S1</accession>
<proteinExistence type="predicted"/>
<gene>
    <name evidence="2" type="ORF">DM02DRAFT_705881</name>
</gene>